<proteinExistence type="predicted"/>
<evidence type="ECO:0000313" key="2">
    <source>
        <dbReference type="Proteomes" id="UP000287394"/>
    </source>
</evidence>
<organism evidence="1 2">
    <name type="scientific">Capsulimonas corticalis</name>
    <dbReference type="NCBI Taxonomy" id="2219043"/>
    <lineage>
        <taxon>Bacteria</taxon>
        <taxon>Bacillati</taxon>
        <taxon>Armatimonadota</taxon>
        <taxon>Armatimonadia</taxon>
        <taxon>Capsulimonadales</taxon>
        <taxon>Capsulimonadaceae</taxon>
        <taxon>Capsulimonas</taxon>
    </lineage>
</organism>
<accession>A0A402CUC3</accession>
<dbReference type="Proteomes" id="UP000287394">
    <property type="component" value="Chromosome"/>
</dbReference>
<name>A0A402CUC3_9BACT</name>
<keyword evidence="2" id="KW-1185">Reference proteome</keyword>
<dbReference type="KEGG" id="ccot:CCAX7_009890"/>
<reference evidence="1 2" key="1">
    <citation type="journal article" date="2019" name="Int. J. Syst. Evol. Microbiol.">
        <title>Capsulimonas corticalis gen. nov., sp. nov., an aerobic capsulated bacterium, of a novel bacterial order, Capsulimonadales ord. nov., of the class Armatimonadia of the phylum Armatimonadetes.</title>
        <authorList>
            <person name="Li J."/>
            <person name="Kudo C."/>
            <person name="Tonouchi A."/>
        </authorList>
    </citation>
    <scope>NUCLEOTIDE SEQUENCE [LARGE SCALE GENOMIC DNA]</scope>
    <source>
        <strain evidence="1 2">AX-7</strain>
    </source>
</reference>
<dbReference type="OrthoDB" id="250053at2"/>
<protein>
    <submittedName>
        <fullName evidence="1">Uncharacterized protein</fullName>
    </submittedName>
</protein>
<gene>
    <name evidence="1" type="ORF">CCAX7_009890</name>
</gene>
<dbReference type="RefSeq" id="WP_119320993.1">
    <property type="nucleotide sequence ID" value="NZ_AP025739.1"/>
</dbReference>
<dbReference type="EMBL" id="AP025739">
    <property type="protein sequence ID" value="BDI28938.1"/>
    <property type="molecule type" value="Genomic_DNA"/>
</dbReference>
<evidence type="ECO:0000313" key="1">
    <source>
        <dbReference type="EMBL" id="BDI28938.1"/>
    </source>
</evidence>
<dbReference type="AlphaFoldDB" id="A0A402CUC3"/>
<sequence length="272" mass="30901">MDIDLLARQFGTIGARLKVEEWNTRRTLSASQPFTLDIGGDRRGELFVLKLSPGAADGLDLTATDIRPHQRHLLLLDRTLTQASGEKRKFLCGHDERHWFVANVPNSRGVASVTEAMEALKPAVVIGAQRRSGVRAKDWHNRHNAGFIRQGEWFFLPRPNFEPSHSFMILRDEPIRRGGGKPHMVEELYRDGGVQVYVHRNYPNGLTQSQYEALLARKPKASSWDWRPMRRNPSVHARGRIRHPDHATIILPCWHQVVMSAESQGGSVVFLD</sequence>